<evidence type="ECO:0000259" key="5">
    <source>
        <dbReference type="PROSITE" id="PS50931"/>
    </source>
</evidence>
<evidence type="ECO:0000256" key="4">
    <source>
        <dbReference type="ARBA" id="ARBA00023163"/>
    </source>
</evidence>
<organism evidence="7 9">
    <name type="scientific">Avibacterium paragallinarum</name>
    <name type="common">Haemophilus gallinarum</name>
    <dbReference type="NCBI Taxonomy" id="728"/>
    <lineage>
        <taxon>Bacteria</taxon>
        <taxon>Pseudomonadati</taxon>
        <taxon>Pseudomonadota</taxon>
        <taxon>Gammaproteobacteria</taxon>
        <taxon>Pasteurellales</taxon>
        <taxon>Pasteurellaceae</taxon>
        <taxon>Avibacterium</taxon>
    </lineage>
</organism>
<dbReference type="InterPro" id="IPR036390">
    <property type="entry name" value="WH_DNA-bd_sf"/>
</dbReference>
<dbReference type="AlphaFoldDB" id="A0A0F5EWC1"/>
<dbReference type="GO" id="GO:0000976">
    <property type="term" value="F:transcription cis-regulatory region binding"/>
    <property type="evidence" value="ECO:0007669"/>
    <property type="project" value="TreeGrafter"/>
</dbReference>
<dbReference type="InterPro" id="IPR000847">
    <property type="entry name" value="LysR_HTH_N"/>
</dbReference>
<dbReference type="InterPro" id="IPR005119">
    <property type="entry name" value="LysR_subst-bd"/>
</dbReference>
<dbReference type="InterPro" id="IPR036388">
    <property type="entry name" value="WH-like_DNA-bd_sf"/>
</dbReference>
<dbReference type="Proteomes" id="UP000254465">
    <property type="component" value="Unassembled WGS sequence"/>
</dbReference>
<keyword evidence="3 6" id="KW-0238">DNA-binding</keyword>
<dbReference type="PROSITE" id="PS50931">
    <property type="entry name" value="HTH_LYSR"/>
    <property type="match status" value="1"/>
</dbReference>
<dbReference type="Pfam" id="PF00126">
    <property type="entry name" value="HTH_1"/>
    <property type="match status" value="1"/>
</dbReference>
<evidence type="ECO:0000256" key="2">
    <source>
        <dbReference type="ARBA" id="ARBA00023015"/>
    </source>
</evidence>
<dbReference type="Gene3D" id="1.10.10.10">
    <property type="entry name" value="Winged helix-like DNA-binding domain superfamily/Winged helix DNA-binding domain"/>
    <property type="match status" value="1"/>
</dbReference>
<dbReference type="Gene3D" id="3.40.190.290">
    <property type="match status" value="1"/>
</dbReference>
<dbReference type="Proteomes" id="UP000254620">
    <property type="component" value="Unassembled WGS sequence"/>
</dbReference>
<accession>A0A0F5EWC1</accession>
<dbReference type="FunFam" id="1.10.10.10:FF:000001">
    <property type="entry name" value="LysR family transcriptional regulator"/>
    <property type="match status" value="1"/>
</dbReference>
<dbReference type="SUPFAM" id="SSF46785">
    <property type="entry name" value="Winged helix' DNA-binding domain"/>
    <property type="match status" value="1"/>
</dbReference>
<feature type="domain" description="HTH lysR-type" evidence="5">
    <location>
        <begin position="1"/>
        <end position="58"/>
    </location>
</feature>
<dbReference type="PANTHER" id="PTHR30126:SF81">
    <property type="entry name" value="HTH-TYPE TRANSCRIPTIONAL REGULATOR ILVY"/>
    <property type="match status" value="1"/>
</dbReference>
<dbReference type="STRING" id="728.VY92_00080"/>
<dbReference type="CDD" id="cd08430">
    <property type="entry name" value="PBP2_IlvY"/>
    <property type="match status" value="1"/>
</dbReference>
<dbReference type="PANTHER" id="PTHR30126">
    <property type="entry name" value="HTH-TYPE TRANSCRIPTIONAL REGULATOR"/>
    <property type="match status" value="1"/>
</dbReference>
<dbReference type="RefSeq" id="WP_017806320.1">
    <property type="nucleotide sequence ID" value="NZ_JBANLW010000072.1"/>
</dbReference>
<evidence type="ECO:0000313" key="6">
    <source>
        <dbReference type="EMBL" id="STO70486.1"/>
    </source>
</evidence>
<protein>
    <submittedName>
        <fullName evidence="6">DNA-binding transcriptional regulator IlvY</fullName>
    </submittedName>
    <submittedName>
        <fullName evidence="7">Hca operon transcriptional activator</fullName>
    </submittedName>
</protein>
<dbReference type="NCBIfam" id="NF008722">
    <property type="entry name" value="PRK11716.1"/>
    <property type="match status" value="1"/>
</dbReference>
<evidence type="ECO:0000313" key="7">
    <source>
        <dbReference type="EMBL" id="SUV40971.1"/>
    </source>
</evidence>
<gene>
    <name evidence="7" type="primary">hcaR</name>
    <name evidence="6" type="synonym">ilvY_1</name>
    <name evidence="7" type="ORF">NCTC10926_03031</name>
    <name evidence="6" type="ORF">NCTC11296_00385</name>
</gene>
<dbReference type="EMBL" id="UFSW01000003">
    <property type="protein sequence ID" value="SUV40971.1"/>
    <property type="molecule type" value="Genomic_DNA"/>
</dbReference>
<dbReference type="InterPro" id="IPR037404">
    <property type="entry name" value="IlvY_PBP2"/>
</dbReference>
<evidence type="ECO:0000313" key="8">
    <source>
        <dbReference type="Proteomes" id="UP000254465"/>
    </source>
</evidence>
<dbReference type="EMBL" id="UGHK01000001">
    <property type="protein sequence ID" value="STO70486.1"/>
    <property type="molecule type" value="Genomic_DNA"/>
</dbReference>
<name>A0A0F5EWC1_AVIPA</name>
<evidence type="ECO:0000313" key="9">
    <source>
        <dbReference type="Proteomes" id="UP000254620"/>
    </source>
</evidence>
<dbReference type="GO" id="GO:0003700">
    <property type="term" value="F:DNA-binding transcription factor activity"/>
    <property type="evidence" value="ECO:0007669"/>
    <property type="project" value="InterPro"/>
</dbReference>
<keyword evidence="4" id="KW-0804">Transcription</keyword>
<sequence length="292" mass="32976">MNFQDLKLFIDLAENKNFAKTAGQHYMSPSTLSRQIKRLEEELGEPLLLRDNRKVSLTPAGELFLQFAYPQWQQWLSLKQQFRSNQQELQGELRLFCSVTAAYSHLPPMLEKFRSHYPKVEIQLTTGDPAVALEMIQRQQVDLALAGRPANLPPNVMFHHIDDITLSLIAPRVACATTQLLQQSPIDWQNVPFILPVEGPARQRIDQWFQQKKIKQPKIYATVAGHEGIVSMVALGCGVALLPDVVIQNSPLNLQVSTLAIDTPVQPFDLGICVQKNLLNLPLVRAFWLLLG</sequence>
<proteinExistence type="inferred from homology"/>
<dbReference type="eggNOG" id="COG0583">
    <property type="taxonomic scope" value="Bacteria"/>
</dbReference>
<reference evidence="8 9" key="1">
    <citation type="submission" date="2018-06" db="EMBL/GenBank/DDBJ databases">
        <authorList>
            <consortium name="Pathogen Informatics"/>
            <person name="Doyle S."/>
        </authorList>
    </citation>
    <scope>NUCLEOTIDE SEQUENCE [LARGE SCALE GENOMIC DNA]</scope>
    <source>
        <strain evidence="7 9">NCTC10926</strain>
        <strain evidence="6 8">NCTC11296</strain>
    </source>
</reference>
<dbReference type="OrthoDB" id="9775392at2"/>
<evidence type="ECO:0000256" key="3">
    <source>
        <dbReference type="ARBA" id="ARBA00023125"/>
    </source>
</evidence>
<keyword evidence="2" id="KW-0805">Transcription regulation</keyword>
<comment type="similarity">
    <text evidence="1">Belongs to the LysR transcriptional regulatory family.</text>
</comment>
<dbReference type="Pfam" id="PF03466">
    <property type="entry name" value="LysR_substrate"/>
    <property type="match status" value="1"/>
</dbReference>
<evidence type="ECO:0000256" key="1">
    <source>
        <dbReference type="ARBA" id="ARBA00009437"/>
    </source>
</evidence>
<dbReference type="SUPFAM" id="SSF53850">
    <property type="entry name" value="Periplasmic binding protein-like II"/>
    <property type="match status" value="1"/>
</dbReference>